<dbReference type="RefSeq" id="WP_044164750.1">
    <property type="nucleotide sequence ID" value="NZ_JACIER010000001.1"/>
</dbReference>
<feature type="signal peptide" evidence="1">
    <location>
        <begin position="1"/>
        <end position="21"/>
    </location>
</feature>
<gene>
    <name evidence="2" type="ORF">GGR06_000199</name>
</gene>
<protein>
    <submittedName>
        <fullName evidence="2">Uncharacterized protein</fullName>
    </submittedName>
</protein>
<accession>A0A840CRB5</accession>
<organism evidence="2 3">
    <name type="scientific">Bacteroides reticulotermitis</name>
    <dbReference type="NCBI Taxonomy" id="1133319"/>
    <lineage>
        <taxon>Bacteria</taxon>
        <taxon>Pseudomonadati</taxon>
        <taxon>Bacteroidota</taxon>
        <taxon>Bacteroidia</taxon>
        <taxon>Bacteroidales</taxon>
        <taxon>Bacteroidaceae</taxon>
        <taxon>Bacteroides</taxon>
    </lineage>
</organism>
<dbReference type="Gene3D" id="2.130.10.10">
    <property type="entry name" value="YVTN repeat-like/Quinoprotein amine dehydrogenase"/>
    <property type="match status" value="1"/>
</dbReference>
<keyword evidence="3" id="KW-1185">Reference proteome</keyword>
<evidence type="ECO:0000256" key="1">
    <source>
        <dbReference type="SAM" id="SignalP"/>
    </source>
</evidence>
<proteinExistence type="predicted"/>
<sequence length="370" mass="39414">MKKNLLFCAACALIVALGSCTNDVLDEVLDDSQPTEEPTRSTNDTRWLHAYVLCEGTWKAGNASIPGYLIKYDSLWNEISRTQVGDTGNALIKYGSKLYCAVSGNGLTADNGGIRVFNAGTGTALTSLIQYDDPKSGHKIMPRHLAAHGGKVYISLYSGAVMSIDTLVYAKQNSLALAATYSEGICVANDQVYVCNSGNANDTSAGSGNTISVLPLDLSEEDQLTIVSNPKLIKQAPDGTIYFNALGNYTTESSALYKLTTTGYSQITDQVGGFGIGADAVYTADIDWMSMDYDTHLKKVTFAGVVSQFNVSTLPDFMFGYSVSVNPYNGDVCIGQSMGQDLNIFKSDGTGPTHTIETGVANVNSVVFAN</sequence>
<keyword evidence="1" id="KW-0732">Signal</keyword>
<dbReference type="AlphaFoldDB" id="A0A840CRB5"/>
<name>A0A840CRB5_9BACE</name>
<dbReference type="Proteomes" id="UP000560658">
    <property type="component" value="Unassembled WGS sequence"/>
</dbReference>
<reference evidence="2" key="1">
    <citation type="submission" date="2020-08" db="EMBL/GenBank/DDBJ databases">
        <title>Genomic Encyclopedia of Type Strains, Phase IV (KMG-IV): sequencing the most valuable type-strain genomes for metagenomic binning, comparative biology and taxonomic classification.</title>
        <authorList>
            <person name="Goeker M."/>
        </authorList>
    </citation>
    <scope>NUCLEOTIDE SEQUENCE [LARGE SCALE GENOMIC DNA]</scope>
    <source>
        <strain evidence="2">DSM 105720</strain>
    </source>
</reference>
<evidence type="ECO:0000313" key="2">
    <source>
        <dbReference type="EMBL" id="MBB4042440.1"/>
    </source>
</evidence>
<evidence type="ECO:0000313" key="3">
    <source>
        <dbReference type="Proteomes" id="UP000560658"/>
    </source>
</evidence>
<comment type="caution">
    <text evidence="2">The sequence shown here is derived from an EMBL/GenBank/DDBJ whole genome shotgun (WGS) entry which is preliminary data.</text>
</comment>
<dbReference type="SUPFAM" id="SSF75011">
    <property type="entry name" value="3-carboxy-cis,cis-mucoante lactonizing enzyme"/>
    <property type="match status" value="1"/>
</dbReference>
<dbReference type="InterPro" id="IPR015943">
    <property type="entry name" value="WD40/YVTN_repeat-like_dom_sf"/>
</dbReference>
<feature type="chain" id="PRO_5032452665" evidence="1">
    <location>
        <begin position="22"/>
        <end position="370"/>
    </location>
</feature>
<dbReference type="EMBL" id="JACIER010000001">
    <property type="protein sequence ID" value="MBB4042440.1"/>
    <property type="molecule type" value="Genomic_DNA"/>
</dbReference>
<dbReference type="PROSITE" id="PS51257">
    <property type="entry name" value="PROKAR_LIPOPROTEIN"/>
    <property type="match status" value="1"/>
</dbReference>